<proteinExistence type="predicted"/>
<evidence type="ECO:0000313" key="2">
    <source>
        <dbReference type="EMBL" id="XAF56232.1"/>
    </source>
</evidence>
<feature type="transmembrane region" description="Helical" evidence="1">
    <location>
        <begin position="157"/>
        <end position="178"/>
    </location>
</feature>
<organism evidence="2 3">
    <name type="scientific">Marinobacter alkaliphilus</name>
    <dbReference type="NCBI Taxonomy" id="254719"/>
    <lineage>
        <taxon>Bacteria</taxon>
        <taxon>Pseudomonadati</taxon>
        <taxon>Pseudomonadota</taxon>
        <taxon>Gammaproteobacteria</taxon>
        <taxon>Pseudomonadales</taxon>
        <taxon>Marinobacteraceae</taxon>
        <taxon>Marinobacter</taxon>
    </lineage>
</organism>
<reference evidence="2 3" key="1">
    <citation type="submission" date="2024-04" db="EMBL/GenBank/DDBJ databases">
        <title>Marinobacter sp. SBY-1.</title>
        <authorList>
            <person name="Pan C."/>
        </authorList>
    </citation>
    <scope>NUCLEOTIDE SEQUENCE [LARGE SCALE GENOMIC DNA]</scope>
    <source>
        <strain evidence="2 3">SBY-1</strain>
        <plasmid evidence="2 3">unnamed2</plasmid>
    </source>
</reference>
<gene>
    <name evidence="2" type="ORF">AAGT77_20135</name>
</gene>
<accession>A0ABZ3E967</accession>
<feature type="transmembrane region" description="Helical" evidence="1">
    <location>
        <begin position="204"/>
        <end position="231"/>
    </location>
</feature>
<keyword evidence="2" id="KW-0614">Plasmid</keyword>
<sequence length="372" mass="39920">MIAAQIAKDFAKIRYSLAKAIPLFLLAVVIIVPIALILNQAVKSSPAAKPQSTQSILISDGLQSTSLAGHFSGRKDIDVRYEPSTSAIESAIQEREARLGILPGDSPGSAVMLIRPGEDVADLMSEFKMSLLLSGADTQITLEHVARGADQSTGAGAAWAILVTFIILSNMISSFLVWEERSKGYLEELIASPATHTSIMISKLFAVLLACAAVVLPVIILGVIVTLGMALTGSGESLSDSFRIFADLNAAVYLDLAFFAFAIMFAIATVCAIMVVLQITLRDRMVISTLQMILSVPLFFVPVVLPSSLFENATWAWAIPVVNIYADLSYAMVNNLSGYSFMPMMATNIIATGLVIAVGRFAVSRIREWPAR</sequence>
<evidence type="ECO:0000256" key="1">
    <source>
        <dbReference type="SAM" id="Phobius"/>
    </source>
</evidence>
<evidence type="ECO:0000313" key="3">
    <source>
        <dbReference type="Proteomes" id="UP001445268"/>
    </source>
</evidence>
<protein>
    <recommendedName>
        <fullName evidence="4">ABC transporter permease</fullName>
    </recommendedName>
</protein>
<feature type="transmembrane region" description="Helical" evidence="1">
    <location>
        <begin position="21"/>
        <end position="42"/>
    </location>
</feature>
<feature type="transmembrane region" description="Helical" evidence="1">
    <location>
        <begin position="251"/>
        <end position="277"/>
    </location>
</feature>
<keyword evidence="3" id="KW-1185">Reference proteome</keyword>
<feature type="transmembrane region" description="Helical" evidence="1">
    <location>
        <begin position="345"/>
        <end position="363"/>
    </location>
</feature>
<dbReference type="EMBL" id="CP152382">
    <property type="protein sequence ID" value="XAF56232.1"/>
    <property type="molecule type" value="Genomic_DNA"/>
</dbReference>
<keyword evidence="1" id="KW-1133">Transmembrane helix</keyword>
<keyword evidence="1" id="KW-0472">Membrane</keyword>
<name>A0ABZ3E967_9GAMM</name>
<geneLocation type="plasmid" evidence="2 3">
    <name>unnamed2</name>
</geneLocation>
<dbReference type="RefSeq" id="WP_342632780.1">
    <property type="nucleotide sequence ID" value="NZ_CP152382.1"/>
</dbReference>
<keyword evidence="1" id="KW-0812">Transmembrane</keyword>
<feature type="transmembrane region" description="Helical" evidence="1">
    <location>
        <begin position="289"/>
        <end position="309"/>
    </location>
</feature>
<evidence type="ECO:0008006" key="4">
    <source>
        <dbReference type="Google" id="ProtNLM"/>
    </source>
</evidence>
<dbReference type="Proteomes" id="UP001445268">
    <property type="component" value="Plasmid unnamed2"/>
</dbReference>